<gene>
    <name evidence="1" type="ORF">ADM99_01670</name>
</gene>
<evidence type="ECO:0000313" key="2">
    <source>
        <dbReference type="Proteomes" id="UP000050430"/>
    </source>
</evidence>
<comment type="caution">
    <text evidence="1">The sequence shown here is derived from an EMBL/GenBank/DDBJ whole genome shotgun (WGS) entry which is preliminary data.</text>
</comment>
<organism evidence="1 2">
    <name type="scientific">Leptolinea tardivitalis</name>
    <dbReference type="NCBI Taxonomy" id="229920"/>
    <lineage>
        <taxon>Bacteria</taxon>
        <taxon>Bacillati</taxon>
        <taxon>Chloroflexota</taxon>
        <taxon>Anaerolineae</taxon>
        <taxon>Anaerolineales</taxon>
        <taxon>Anaerolineaceae</taxon>
        <taxon>Leptolinea</taxon>
    </lineage>
</organism>
<dbReference type="STRING" id="229920.ADM99_01670"/>
<proteinExistence type="predicted"/>
<dbReference type="RefSeq" id="WP_062420782.1">
    <property type="nucleotide sequence ID" value="NZ_BBYA01000004.1"/>
</dbReference>
<dbReference type="AlphaFoldDB" id="A0A0P6X4F4"/>
<dbReference type="OrthoDB" id="9843953at2"/>
<sequence>MVKKPTLILLGILIILGAVAWWTQKAQPDFLKADMTATPTTVPSPFTAWKFENTRLIKYQNPDGSPLDLRMGKDFNSWSIDQDSAIPVNSGKVMQLISELQYMKPIAKLESATADDAMGLDAGAKIITLVDDKGATIEMKLGQPTATTSGTYVKVADSYYIVNTPVVEEITKILTVEGLAKPTETPTLVSGTPTP</sequence>
<keyword evidence="2" id="KW-1185">Reference proteome</keyword>
<dbReference type="Proteomes" id="UP000050430">
    <property type="component" value="Unassembled WGS sequence"/>
</dbReference>
<protein>
    <submittedName>
        <fullName evidence="1">Uncharacterized protein</fullName>
    </submittedName>
</protein>
<accession>A0A0P6X4F4</accession>
<evidence type="ECO:0000313" key="1">
    <source>
        <dbReference type="EMBL" id="KPL74302.1"/>
    </source>
</evidence>
<name>A0A0P6X4F4_9CHLR</name>
<reference evidence="1 2" key="1">
    <citation type="submission" date="2015-07" db="EMBL/GenBank/DDBJ databases">
        <title>Genome sequence of Leptolinea tardivitalis DSM 16556.</title>
        <authorList>
            <person name="Hemp J."/>
            <person name="Ward L.M."/>
            <person name="Pace L.A."/>
            <person name="Fischer W.W."/>
        </authorList>
    </citation>
    <scope>NUCLEOTIDE SEQUENCE [LARGE SCALE GENOMIC DNA]</scope>
    <source>
        <strain evidence="1 2">YMTK-2</strain>
    </source>
</reference>
<dbReference type="EMBL" id="LGCK01000003">
    <property type="protein sequence ID" value="KPL74302.1"/>
    <property type="molecule type" value="Genomic_DNA"/>
</dbReference>